<dbReference type="Gene3D" id="1.10.357.10">
    <property type="entry name" value="Tetracycline Repressor, domain 2"/>
    <property type="match status" value="1"/>
</dbReference>
<dbReference type="OrthoDB" id="509229at2"/>
<dbReference type="Gene3D" id="1.10.10.60">
    <property type="entry name" value="Homeodomain-like"/>
    <property type="match status" value="1"/>
</dbReference>
<evidence type="ECO:0000259" key="3">
    <source>
        <dbReference type="PROSITE" id="PS50977"/>
    </source>
</evidence>
<dbReference type="Proteomes" id="UP000234748">
    <property type="component" value="Unassembled WGS sequence"/>
</dbReference>
<dbReference type="InterPro" id="IPR001647">
    <property type="entry name" value="HTH_TetR"/>
</dbReference>
<keyword evidence="5" id="KW-1185">Reference proteome</keyword>
<name>A0A2N5M0V7_9BACI</name>
<dbReference type="Pfam" id="PF00440">
    <property type="entry name" value="TetR_N"/>
    <property type="match status" value="1"/>
</dbReference>
<dbReference type="EMBL" id="PGUY01000070">
    <property type="protein sequence ID" value="PLT27997.1"/>
    <property type="molecule type" value="Genomic_DNA"/>
</dbReference>
<dbReference type="AlphaFoldDB" id="A0A2N5M0V7"/>
<protein>
    <recommendedName>
        <fullName evidence="3">HTH tetR-type domain-containing protein</fullName>
    </recommendedName>
</protein>
<dbReference type="SUPFAM" id="SSF46689">
    <property type="entry name" value="Homeodomain-like"/>
    <property type="match status" value="1"/>
</dbReference>
<gene>
    <name evidence="4" type="ORF">CUU66_20915</name>
</gene>
<dbReference type="InterPro" id="IPR036271">
    <property type="entry name" value="Tet_transcr_reg_TetR-rel_C_sf"/>
</dbReference>
<feature type="domain" description="HTH tetR-type" evidence="3">
    <location>
        <begin position="3"/>
        <end position="63"/>
    </location>
</feature>
<evidence type="ECO:0000313" key="4">
    <source>
        <dbReference type="EMBL" id="PLT27997.1"/>
    </source>
</evidence>
<organism evidence="4 5">
    <name type="scientific">Peribacillus deserti</name>
    <dbReference type="NCBI Taxonomy" id="673318"/>
    <lineage>
        <taxon>Bacteria</taxon>
        <taxon>Bacillati</taxon>
        <taxon>Bacillota</taxon>
        <taxon>Bacilli</taxon>
        <taxon>Bacillales</taxon>
        <taxon>Bacillaceae</taxon>
        <taxon>Peribacillus</taxon>
    </lineage>
</organism>
<dbReference type="GO" id="GO:0003677">
    <property type="term" value="F:DNA binding"/>
    <property type="evidence" value="ECO:0007669"/>
    <property type="project" value="UniProtKB-UniRule"/>
</dbReference>
<evidence type="ECO:0000256" key="2">
    <source>
        <dbReference type="PROSITE-ProRule" id="PRU00335"/>
    </source>
</evidence>
<dbReference type="RefSeq" id="WP_101645333.1">
    <property type="nucleotide sequence ID" value="NZ_PGUY01000070.1"/>
</dbReference>
<dbReference type="InterPro" id="IPR009057">
    <property type="entry name" value="Homeodomain-like_sf"/>
</dbReference>
<evidence type="ECO:0000313" key="5">
    <source>
        <dbReference type="Proteomes" id="UP000234748"/>
    </source>
</evidence>
<evidence type="ECO:0000256" key="1">
    <source>
        <dbReference type="ARBA" id="ARBA00023125"/>
    </source>
</evidence>
<keyword evidence="1 2" id="KW-0238">DNA-binding</keyword>
<feature type="DNA-binding region" description="H-T-H motif" evidence="2">
    <location>
        <begin position="26"/>
        <end position="45"/>
    </location>
</feature>
<sequence>MNTSTALLIKETALEHFALKGFESTCLMEIAKDIGLPMSTFETYYDNKEEIFLSVFEFFAKFYTNSLGDLILATKDFALEERVCAITLGVTNNACNNRMASLFWKRIIFFPPEAIKIDLLERLEELIQNILQALKSIFIDAFEKQEMKNDNHSLLAASLYNIINGLTVRLYMNGSDFYETEARFLCKAFCNEIKT</sequence>
<reference evidence="4 5" key="1">
    <citation type="submission" date="2017-11" db="EMBL/GenBank/DDBJ databases">
        <title>Comparitive Functional Genomics of Dry Heat Resistant strains isolated from the Viking Spacecraft.</title>
        <authorList>
            <person name="Seuylemezian A."/>
            <person name="Cooper K."/>
            <person name="Vaishampayan P."/>
        </authorList>
    </citation>
    <scope>NUCLEOTIDE SEQUENCE [LARGE SCALE GENOMIC DNA]</scope>
    <source>
        <strain evidence="4 5">V1-29</strain>
    </source>
</reference>
<dbReference type="SUPFAM" id="SSF48498">
    <property type="entry name" value="Tetracyclin repressor-like, C-terminal domain"/>
    <property type="match status" value="1"/>
</dbReference>
<accession>A0A2N5M0V7</accession>
<dbReference type="PROSITE" id="PS50977">
    <property type="entry name" value="HTH_TETR_2"/>
    <property type="match status" value="1"/>
</dbReference>
<comment type="caution">
    <text evidence="4">The sequence shown here is derived from an EMBL/GenBank/DDBJ whole genome shotgun (WGS) entry which is preliminary data.</text>
</comment>
<proteinExistence type="predicted"/>